<dbReference type="GO" id="GO:0042302">
    <property type="term" value="F:structural constituent of cuticle"/>
    <property type="evidence" value="ECO:0007669"/>
    <property type="project" value="UniProtKB-UniRule"/>
</dbReference>
<protein>
    <submittedName>
        <fullName evidence="4">Uncharacterized protein</fullName>
    </submittedName>
</protein>
<name>A0A1I8PA15_STOCA</name>
<organism evidence="4 5">
    <name type="scientific">Stomoxys calcitrans</name>
    <name type="common">Stable fly</name>
    <name type="synonym">Conops calcitrans</name>
    <dbReference type="NCBI Taxonomy" id="35570"/>
    <lineage>
        <taxon>Eukaryota</taxon>
        <taxon>Metazoa</taxon>
        <taxon>Ecdysozoa</taxon>
        <taxon>Arthropoda</taxon>
        <taxon>Hexapoda</taxon>
        <taxon>Insecta</taxon>
        <taxon>Pterygota</taxon>
        <taxon>Neoptera</taxon>
        <taxon>Endopterygota</taxon>
        <taxon>Diptera</taxon>
        <taxon>Brachycera</taxon>
        <taxon>Muscomorpha</taxon>
        <taxon>Muscoidea</taxon>
        <taxon>Muscidae</taxon>
        <taxon>Stomoxys</taxon>
    </lineage>
</organism>
<dbReference type="Pfam" id="PF00379">
    <property type="entry name" value="Chitin_bind_4"/>
    <property type="match status" value="1"/>
</dbReference>
<keyword evidence="3" id="KW-0732">Signal</keyword>
<dbReference type="PROSITE" id="PS00233">
    <property type="entry name" value="CHIT_BIND_RR_1"/>
    <property type="match status" value="1"/>
</dbReference>
<proteinExistence type="predicted"/>
<keyword evidence="5" id="KW-1185">Reference proteome</keyword>
<dbReference type="OrthoDB" id="6510765at2759"/>
<dbReference type="EnsemblMetazoa" id="SCAU006184-RA">
    <property type="protein sequence ID" value="SCAU006184-PA"/>
    <property type="gene ID" value="SCAU006184"/>
</dbReference>
<sequence length="2040" mass="207473">MKFVLAILCLCVTVLADSTPKSLADCIQAVIDAGYSYPQPQVKFSIAPGETTLKVTPSLSSYSENGKLQYASVGSSSSSYGSLAGFSGYSRDSGPAQITKYVAPIKSSVIQPAVTYAKGGSITYADKSPASKYAAVVPSGIEFKNLVTPIINTKKTPSNTYLPAVTSKVETYQSPGYTYSHSTPAISKSATYVSSQPEDGEKLSGEISKTAFSAPANTKIQSFTSPGNMYSKTTPVFSKIETYSSPGNSKSGSLESIFSSAVYNPFAGHISYAPKISYGAPTETKISSIGTAGHSHSYSAQPIFAKALPASPAVYSYAPALSKSYLPSLETASYSKSSYGAISHQHVSTPTHYVSTPIKAPTYAAPAPSHYISAPLKVASFSSGGAYHSSGGGVSHQHISKPTAHITSYVAPVVAKVATISAPATITKYVGGGSGGSSIHYAAGGSSSQHYASSRAGGAILHQYVSKPAQVTAYAASPAVAKVATYDLSHQFVTKPYEPAYIAPAVAKSSTFSAPAVTVSSGESYKYASGGAVSHQYTSKPSTHIIGYTAAPAVAKVATYTAPAIAKEVSYSPPASVHFSSSGGSYTHGGSASQSGAISHQYVSKPAAHITGYSAPSQSKISTYTGPAVTKYVSAPSISKVAAYASPATIIGGHSVASGGAVSHQYVSKPAGAAIVPAKAIAKIATYESPATAPAPAFVKVGSYSSDVSSSHFTSGSGAVSHQFVSKPAVVAAPVVAKVAYQAPPVVKVASYSDRGSSHFSSSGGATSHQIISKPGLVAKVAYAAPAAVKIASYSDGDSSHFSSSGGTVSHQYVSKPAQVLHAPAKVLTYAAPAVLKVASYSDGGSSHYTSGDSSLHFSSSGGAVSHQYVSKPAQATLVQAPAVAKIASYAIPAPAPAPVPVKLGSYSSDGSSAHFASGSGALSHQLVSQPAPVVSKVASYAVPAAVKVASYASGGSSAHFSSSGGAISHQFVSKPAVAPTAALVATPTIAKVQTYGAPALVKVDSYSSGGSSGHFSSGSGAVSHQYVSKPAVSVTPAVVAAPAIAKIPYTVPAAVNVASYSDGGSLHFSSNGGAVSHQFVSKPAVVAAPAIAKVSYAAPAAVKITSYSDGGSSHFSSGDGTLSHQYISKPAAPVIEKATYEAPAIAKVHSYTSGGAVSRQYVSKSAQATITHVPAISKVATLTTPAIGSYPSGGSSAHFSAGRGAVSHQYVSKPAITDDPAPAIIEAPAVAKVAYTAPAVISSSHFSSERGSTRYSSSGSGAVSHQYVSKPAAHVTAYAAPAVAKIATITSPAVTQYVSAPTVTKVSSFSGESSHRFSSTGVVPAHQYVSKPAVQVTGYAAPAIAKVATYAAPIVTQYSSQPALTKVVSYQGGEGRAISHQHVSKPATLYQVPAVAKIATYAAPATTHYSAQPVIAKVATYEQPSISAVKYQSSGAISHQYVSQPAQIYAPPKVSTYASAAPVISASYSGLHGLSTGAGSSNQFPAQPTVVSAPTKSLYAGVSYGGQYATGGSVSHQYISQPRPVALYKVPAATKIVSYSTPAQAHYATGPAYDKVATISSSSHSSGAVSHQYVSKPAYTGPVPAKLAKYGIPAATPAYNPLLISADHGTSSYKSFSSGAISHQYVSKPAAALEIPAIAKTVTYSGPSVAHLSSGPAFEKVLTPRVNGIGGSQYESYGAVSHQYVSKPAFGAKLASPISGAALHLDTTAPLVTSSHSGYSKLTTPPLHDSLHLSKSATFTSPIVVKGSDHLPTAPGPKVTLSPGHGAVSHQFVSQPALVKGTHGAIASFVTKPLSGPGITLAAGHGADYITKPLHPSAYGLAALHGSAYPIGGDLAGPHSGQGYYGAVSLGHFGSSPALSYSTVLGQAAHGFAGRAGPVSAHGGSPNFIGGIHGDFTPLSGYDHGIGGIGPHGAGFYRYAPIAPALSSHTLTPAAYLRTAPAIKPAKIKLMTDRHLEYFNDHPRYAFEYGVNDPTTGDIKHQREERDGDVVRGEYSLVEPDGNVRTVKYYADWETGFHAEVINSRDSAKTLTKRTATKS</sequence>
<dbReference type="STRING" id="35570.A0A1I8PA15"/>
<evidence type="ECO:0000256" key="2">
    <source>
        <dbReference type="PROSITE-ProRule" id="PRU00497"/>
    </source>
</evidence>
<dbReference type="InterPro" id="IPR031311">
    <property type="entry name" value="CHIT_BIND_RR_consensus"/>
</dbReference>
<evidence type="ECO:0000313" key="4">
    <source>
        <dbReference type="EnsemblMetazoa" id="SCAU006184-PA"/>
    </source>
</evidence>
<evidence type="ECO:0000256" key="3">
    <source>
        <dbReference type="SAM" id="SignalP"/>
    </source>
</evidence>
<gene>
    <name evidence="4" type="primary">106094579</name>
</gene>
<evidence type="ECO:0000313" key="5">
    <source>
        <dbReference type="Proteomes" id="UP000095300"/>
    </source>
</evidence>
<feature type="signal peptide" evidence="3">
    <location>
        <begin position="1"/>
        <end position="16"/>
    </location>
</feature>
<dbReference type="VEuPathDB" id="VectorBase:SCAU006184"/>
<keyword evidence="1 2" id="KW-0193">Cuticle</keyword>
<dbReference type="PROSITE" id="PS51155">
    <property type="entry name" value="CHIT_BIND_RR_2"/>
    <property type="match status" value="1"/>
</dbReference>
<dbReference type="InterPro" id="IPR000618">
    <property type="entry name" value="Insect_cuticle"/>
</dbReference>
<accession>A0A1I8PA15</accession>
<evidence type="ECO:0000256" key="1">
    <source>
        <dbReference type="ARBA" id="ARBA00022460"/>
    </source>
</evidence>
<dbReference type="Proteomes" id="UP000095300">
    <property type="component" value="Unassembled WGS sequence"/>
</dbReference>
<reference evidence="4" key="1">
    <citation type="submission" date="2020-05" db="UniProtKB">
        <authorList>
            <consortium name="EnsemblMetazoa"/>
        </authorList>
    </citation>
    <scope>IDENTIFICATION</scope>
    <source>
        <strain evidence="4">USDA</strain>
    </source>
</reference>
<feature type="chain" id="PRO_5009326418" evidence="3">
    <location>
        <begin position="17"/>
        <end position="2040"/>
    </location>
</feature>